<evidence type="ECO:0000313" key="3">
    <source>
        <dbReference type="Proteomes" id="UP000523000"/>
    </source>
</evidence>
<dbReference type="Pfam" id="PF20058">
    <property type="entry name" value="DUF6457"/>
    <property type="match status" value="1"/>
</dbReference>
<sequence length="95" mass="9705">MALDSALEPWVRRLLADFELAGTDIDINEILDLAGDAAHGIVRPAAPLTTYIAGYAAGLAVGAGQAPAAQAMEAAAAHVRSVLAAYLEDQGTEST</sequence>
<dbReference type="Proteomes" id="UP000523000">
    <property type="component" value="Unassembled WGS sequence"/>
</dbReference>
<dbReference type="AlphaFoldDB" id="A0A839QTR4"/>
<dbReference type="RefSeq" id="WP_183510684.1">
    <property type="nucleotide sequence ID" value="NZ_BAABGK010000098.1"/>
</dbReference>
<gene>
    <name evidence="2" type="ORF">E9229_001612</name>
</gene>
<proteinExistence type="predicted"/>
<dbReference type="InterPro" id="IPR045598">
    <property type="entry name" value="DUF6457"/>
</dbReference>
<evidence type="ECO:0000313" key="2">
    <source>
        <dbReference type="EMBL" id="MBB2995421.1"/>
    </source>
</evidence>
<keyword evidence="3" id="KW-1185">Reference proteome</keyword>
<evidence type="ECO:0000259" key="1">
    <source>
        <dbReference type="Pfam" id="PF20058"/>
    </source>
</evidence>
<reference evidence="2 3" key="1">
    <citation type="submission" date="2020-08" db="EMBL/GenBank/DDBJ databases">
        <title>Sequencing the genomes of 1000 actinobacteria strains.</title>
        <authorList>
            <person name="Klenk H.-P."/>
        </authorList>
    </citation>
    <scope>NUCLEOTIDE SEQUENCE [LARGE SCALE GENOMIC DNA]</scope>
    <source>
        <strain evidence="2 3">DSM 22826</strain>
    </source>
</reference>
<dbReference type="EMBL" id="JACHVS010000001">
    <property type="protein sequence ID" value="MBB2995421.1"/>
    <property type="molecule type" value="Genomic_DNA"/>
</dbReference>
<organism evidence="2 3">
    <name type="scientific">Paeniglutamicibacter cryotolerans</name>
    <dbReference type="NCBI Taxonomy" id="670079"/>
    <lineage>
        <taxon>Bacteria</taxon>
        <taxon>Bacillati</taxon>
        <taxon>Actinomycetota</taxon>
        <taxon>Actinomycetes</taxon>
        <taxon>Micrococcales</taxon>
        <taxon>Micrococcaceae</taxon>
        <taxon>Paeniglutamicibacter</taxon>
    </lineage>
</organism>
<protein>
    <recommendedName>
        <fullName evidence="1">DUF6457 domain-containing protein</fullName>
    </recommendedName>
</protein>
<feature type="domain" description="DUF6457" evidence="1">
    <location>
        <begin position="5"/>
        <end position="87"/>
    </location>
</feature>
<name>A0A839QTR4_9MICC</name>
<comment type="caution">
    <text evidence="2">The sequence shown here is derived from an EMBL/GenBank/DDBJ whole genome shotgun (WGS) entry which is preliminary data.</text>
</comment>
<accession>A0A839QTR4</accession>